<proteinExistence type="predicted"/>
<evidence type="ECO:0000313" key="3">
    <source>
        <dbReference type="WBParaSite" id="Csp11.Scaffold606.g5704.t1"/>
    </source>
</evidence>
<protein>
    <submittedName>
        <fullName evidence="3">Uncharacterized protein</fullName>
    </submittedName>
</protein>
<accession>A0A1I7TGH5</accession>
<reference evidence="3" key="1">
    <citation type="submission" date="2016-11" db="UniProtKB">
        <authorList>
            <consortium name="WormBaseParasite"/>
        </authorList>
    </citation>
    <scope>IDENTIFICATION</scope>
</reference>
<feature type="compositionally biased region" description="Basic and acidic residues" evidence="1">
    <location>
        <begin position="28"/>
        <end position="37"/>
    </location>
</feature>
<dbReference type="AlphaFoldDB" id="A0A1I7TGH5"/>
<dbReference type="Proteomes" id="UP000095282">
    <property type="component" value="Unplaced"/>
</dbReference>
<sequence>MNRMTIIEKGCDPIAGGSPRNSYMKSPKPGDRRDLSHRLPRPYPPFSTVDDDRRGTDDPTTRNDATDS</sequence>
<dbReference type="WBParaSite" id="Csp11.Scaffold606.g5704.t1">
    <property type="protein sequence ID" value="Csp11.Scaffold606.g5704.t1"/>
    <property type="gene ID" value="Csp11.Scaffold606.g5704"/>
</dbReference>
<name>A0A1I7TGH5_9PELO</name>
<feature type="region of interest" description="Disordered" evidence="1">
    <location>
        <begin position="1"/>
        <end position="68"/>
    </location>
</feature>
<keyword evidence="2" id="KW-1185">Reference proteome</keyword>
<evidence type="ECO:0000256" key="1">
    <source>
        <dbReference type="SAM" id="MobiDB-lite"/>
    </source>
</evidence>
<feature type="compositionally biased region" description="Basic and acidic residues" evidence="1">
    <location>
        <begin position="50"/>
        <end position="68"/>
    </location>
</feature>
<evidence type="ECO:0000313" key="2">
    <source>
        <dbReference type="Proteomes" id="UP000095282"/>
    </source>
</evidence>
<organism evidence="2 3">
    <name type="scientific">Caenorhabditis tropicalis</name>
    <dbReference type="NCBI Taxonomy" id="1561998"/>
    <lineage>
        <taxon>Eukaryota</taxon>
        <taxon>Metazoa</taxon>
        <taxon>Ecdysozoa</taxon>
        <taxon>Nematoda</taxon>
        <taxon>Chromadorea</taxon>
        <taxon>Rhabditida</taxon>
        <taxon>Rhabditina</taxon>
        <taxon>Rhabditomorpha</taxon>
        <taxon>Rhabditoidea</taxon>
        <taxon>Rhabditidae</taxon>
        <taxon>Peloderinae</taxon>
        <taxon>Caenorhabditis</taxon>
    </lineage>
</organism>